<accession>A0ABQ6K7Z4</accession>
<keyword evidence="3" id="KW-0813">Transport</keyword>
<dbReference type="InterPro" id="IPR036249">
    <property type="entry name" value="Thioredoxin-like_sf"/>
</dbReference>
<keyword evidence="7 12" id="KW-1133">Transmembrane helix</keyword>
<protein>
    <recommendedName>
        <fullName evidence="13">Thioredoxin domain-containing protein</fullName>
    </recommendedName>
</protein>
<dbReference type="InterPro" id="IPR004670">
    <property type="entry name" value="NhaA"/>
</dbReference>
<dbReference type="PANTHER" id="PTHR30341">
    <property type="entry name" value="SODIUM ION/PROTON ANTIPORTER NHAA-RELATED"/>
    <property type="match status" value="1"/>
</dbReference>
<dbReference type="SUPFAM" id="SSF52833">
    <property type="entry name" value="Thioredoxin-like"/>
    <property type="match status" value="1"/>
</dbReference>
<keyword evidence="8" id="KW-0915">Sodium</keyword>
<keyword evidence="10 12" id="KW-0472">Membrane</keyword>
<evidence type="ECO:0000313" key="14">
    <source>
        <dbReference type="EMBL" id="GMA94866.1"/>
    </source>
</evidence>
<evidence type="ECO:0000256" key="4">
    <source>
        <dbReference type="ARBA" id="ARBA00022449"/>
    </source>
</evidence>
<evidence type="ECO:0000256" key="8">
    <source>
        <dbReference type="ARBA" id="ARBA00023053"/>
    </source>
</evidence>
<gene>
    <name evidence="14" type="ORF">GCM10025881_16900</name>
</gene>
<dbReference type="Proteomes" id="UP001157034">
    <property type="component" value="Unassembled WGS sequence"/>
</dbReference>
<evidence type="ECO:0000256" key="7">
    <source>
        <dbReference type="ARBA" id="ARBA00022989"/>
    </source>
</evidence>
<feature type="domain" description="Thioredoxin" evidence="13">
    <location>
        <begin position="282"/>
        <end position="476"/>
    </location>
</feature>
<evidence type="ECO:0000256" key="11">
    <source>
        <dbReference type="ARBA" id="ARBA00023201"/>
    </source>
</evidence>
<keyword evidence="9" id="KW-0406">Ion transport</keyword>
<evidence type="ECO:0000256" key="3">
    <source>
        <dbReference type="ARBA" id="ARBA00022448"/>
    </source>
</evidence>
<dbReference type="PANTHER" id="PTHR30341:SF0">
    <property type="entry name" value="NA(+)_H(+) ANTIPORTER NHAA"/>
    <property type="match status" value="1"/>
</dbReference>
<sequence>MSTDTALALGLLAILGTRLPERLRGFVVTVFIVDDLVALVVIAVVYSHDIHWIPLVVAVLAWAVIPIMVRLGPNWPALAYVVVGVVCWGGLYYGGVDPVVAGLAIGLTGPAYSPGPDSLETATRLVRRFREQPTSQLARSAGAGLLNTISPNERLQTLYLPVASFVIVPLFALANAGIPIAPAFLATAYTSPITIGIVLGYVVGKPVAVFGISRLIAAVTRGRLRPPVGWAAVAGSGLIAGVGFTVAVLVASLAFRGTELAQAKLGILTAAAVSAVLTWALFRITAALPPQRRAQALLGTVRGLTDLSPDVDPDRDHIRGPDDALVTVVEYGDFECPYCGRAETHVRRLLTDVSVRFVWRHLPLPDVHPHAQLAAQAAEAAGAQGRFWPMHDLLLQHQSALEPDDIRRYAEQLELDLDQFDRDLTRHRYAARIAADVESADVSGVPGTPTFFIDGRRHYGAYDVASLEAGVAAARDAASARQGGAASR</sequence>
<evidence type="ECO:0000256" key="12">
    <source>
        <dbReference type="SAM" id="Phobius"/>
    </source>
</evidence>
<name>A0ABQ6K7Z4_9MICO</name>
<feature type="transmembrane region" description="Helical" evidence="12">
    <location>
        <begin position="158"/>
        <end position="181"/>
    </location>
</feature>
<feature type="transmembrane region" description="Helical" evidence="12">
    <location>
        <begin position="77"/>
        <end position="95"/>
    </location>
</feature>
<dbReference type="InterPro" id="IPR023171">
    <property type="entry name" value="Na/H_antiporter_dom_sf"/>
</dbReference>
<keyword evidence="5" id="KW-1003">Cell membrane</keyword>
<feature type="transmembrane region" description="Helical" evidence="12">
    <location>
        <begin position="52"/>
        <end position="71"/>
    </location>
</feature>
<evidence type="ECO:0000256" key="5">
    <source>
        <dbReference type="ARBA" id="ARBA00022475"/>
    </source>
</evidence>
<evidence type="ECO:0000256" key="10">
    <source>
        <dbReference type="ARBA" id="ARBA00023136"/>
    </source>
</evidence>
<dbReference type="EMBL" id="BSVB01000001">
    <property type="protein sequence ID" value="GMA94866.1"/>
    <property type="molecule type" value="Genomic_DNA"/>
</dbReference>
<keyword evidence="4" id="KW-0050">Antiport</keyword>
<proteinExistence type="inferred from homology"/>
<feature type="transmembrane region" description="Helical" evidence="12">
    <location>
        <begin position="261"/>
        <end position="282"/>
    </location>
</feature>
<evidence type="ECO:0000256" key="6">
    <source>
        <dbReference type="ARBA" id="ARBA00022692"/>
    </source>
</evidence>
<evidence type="ECO:0000256" key="2">
    <source>
        <dbReference type="ARBA" id="ARBA00007006"/>
    </source>
</evidence>
<comment type="subcellular location">
    <subcellularLocation>
        <location evidence="1">Cell inner membrane</location>
        <topology evidence="1">Multi-pass membrane protein</topology>
    </subcellularLocation>
</comment>
<keyword evidence="11" id="KW-0739">Sodium transport</keyword>
<evidence type="ECO:0000259" key="13">
    <source>
        <dbReference type="PROSITE" id="PS51352"/>
    </source>
</evidence>
<dbReference type="InterPro" id="IPR013766">
    <property type="entry name" value="Thioredoxin_domain"/>
</dbReference>
<evidence type="ECO:0000256" key="9">
    <source>
        <dbReference type="ARBA" id="ARBA00023065"/>
    </source>
</evidence>
<comment type="similarity">
    <text evidence="2">In the N-terminal section; belongs to the NhaA Na(+)/H(+) (TC 2.A.33) antiporter family.</text>
</comment>
<keyword evidence="15" id="KW-1185">Reference proteome</keyword>
<feature type="transmembrane region" description="Helical" evidence="12">
    <location>
        <begin position="26"/>
        <end position="45"/>
    </location>
</feature>
<dbReference type="Gene3D" id="3.40.30.10">
    <property type="entry name" value="Glutaredoxin"/>
    <property type="match status" value="1"/>
</dbReference>
<keyword evidence="6 12" id="KW-0812">Transmembrane</keyword>
<dbReference type="Pfam" id="PF06965">
    <property type="entry name" value="Na_H_antiport_1"/>
    <property type="match status" value="1"/>
</dbReference>
<dbReference type="Pfam" id="PF13462">
    <property type="entry name" value="Thioredoxin_4"/>
    <property type="match status" value="1"/>
</dbReference>
<reference evidence="15" key="1">
    <citation type="journal article" date="2019" name="Int. J. Syst. Evol. Microbiol.">
        <title>The Global Catalogue of Microorganisms (GCM) 10K type strain sequencing project: providing services to taxonomists for standard genome sequencing and annotation.</title>
        <authorList>
            <consortium name="The Broad Institute Genomics Platform"/>
            <consortium name="The Broad Institute Genome Sequencing Center for Infectious Disease"/>
            <person name="Wu L."/>
            <person name="Ma J."/>
        </authorList>
    </citation>
    <scope>NUCLEOTIDE SEQUENCE [LARGE SCALE GENOMIC DNA]</scope>
    <source>
        <strain evidence="15">NBRC 108894</strain>
    </source>
</reference>
<comment type="caution">
    <text evidence="14">The sequence shown here is derived from an EMBL/GenBank/DDBJ whole genome shotgun (WGS) entry which is preliminary data.</text>
</comment>
<dbReference type="InterPro" id="IPR012336">
    <property type="entry name" value="Thioredoxin-like_fold"/>
</dbReference>
<dbReference type="PROSITE" id="PS51352">
    <property type="entry name" value="THIOREDOXIN_2"/>
    <property type="match status" value="1"/>
</dbReference>
<feature type="transmembrane region" description="Helical" evidence="12">
    <location>
        <begin position="228"/>
        <end position="255"/>
    </location>
</feature>
<organism evidence="14 15">
    <name type="scientific">Pseudolysinimonas kribbensis</name>
    <dbReference type="NCBI Taxonomy" id="433641"/>
    <lineage>
        <taxon>Bacteria</taxon>
        <taxon>Bacillati</taxon>
        <taxon>Actinomycetota</taxon>
        <taxon>Actinomycetes</taxon>
        <taxon>Micrococcales</taxon>
        <taxon>Microbacteriaceae</taxon>
        <taxon>Pseudolysinimonas</taxon>
    </lineage>
</organism>
<feature type="transmembrane region" description="Helical" evidence="12">
    <location>
        <begin position="193"/>
        <end position="216"/>
    </location>
</feature>
<dbReference type="Gene3D" id="1.20.1530.10">
    <property type="entry name" value="Na+/H+ antiporter like domain"/>
    <property type="match status" value="1"/>
</dbReference>
<evidence type="ECO:0000256" key="1">
    <source>
        <dbReference type="ARBA" id="ARBA00004429"/>
    </source>
</evidence>
<evidence type="ECO:0000313" key="15">
    <source>
        <dbReference type="Proteomes" id="UP001157034"/>
    </source>
</evidence>